<dbReference type="Proteomes" id="UP001154272">
    <property type="component" value="Unassembled WGS sequence"/>
</dbReference>
<accession>A0ABN8W4T4</accession>
<feature type="transmembrane region" description="Helical" evidence="1">
    <location>
        <begin position="78"/>
        <end position="100"/>
    </location>
</feature>
<feature type="transmembrane region" description="Helical" evidence="1">
    <location>
        <begin position="112"/>
        <end position="132"/>
    </location>
</feature>
<name>A0ABN8W4T4_9PROT</name>
<evidence type="ECO:0000313" key="4">
    <source>
        <dbReference type="Proteomes" id="UP001154272"/>
    </source>
</evidence>
<dbReference type="InterPro" id="IPR007896">
    <property type="entry name" value="BTP_bacteria"/>
</dbReference>
<gene>
    <name evidence="3" type="ORF">R83534S58_LOCUS710</name>
</gene>
<keyword evidence="1" id="KW-1133">Transmembrane helix</keyword>
<keyword evidence="1" id="KW-0812">Transmembrane</keyword>
<protein>
    <submittedName>
        <fullName evidence="3">Uncharacterized membrane protein</fullName>
    </submittedName>
</protein>
<sequence>MRTFWDRVRHALMFEVVGLILFIPCSVWVFNHSVTDMGVIGIFSSVAATIWNFIYNLGFDKTLIFLRGYVKKSLKIRVIHTILFEVGLTLVTLPGIAWYLQISFLDAFIMDMGIVIFYLVYAFFFNIAYDFIFPVKERKIIQASASK</sequence>
<feature type="domain" description="Chlorhexidine efflux transporter" evidence="2">
    <location>
        <begin position="2"/>
        <end position="62"/>
    </location>
</feature>
<keyword evidence="1" id="KW-0472">Membrane</keyword>
<dbReference type="NCBIfam" id="NF033664">
    <property type="entry name" value="PACE_transport"/>
    <property type="match status" value="1"/>
</dbReference>
<dbReference type="InterPro" id="IPR058208">
    <property type="entry name" value="PACE"/>
</dbReference>
<dbReference type="RefSeq" id="WP_282023500.1">
    <property type="nucleotide sequence ID" value="NZ_CAMXCH010000001.1"/>
</dbReference>
<evidence type="ECO:0000313" key="3">
    <source>
        <dbReference type="EMBL" id="CAI3933962.1"/>
    </source>
</evidence>
<organism evidence="3 4">
    <name type="scientific">Commensalibacter papalotli</name>
    <name type="common">ex Botero et al. 2024</name>
    <dbReference type="NCBI Taxonomy" id="2972766"/>
    <lineage>
        <taxon>Bacteria</taxon>
        <taxon>Pseudomonadati</taxon>
        <taxon>Pseudomonadota</taxon>
        <taxon>Alphaproteobacteria</taxon>
        <taxon>Acetobacterales</taxon>
        <taxon>Acetobacteraceae</taxon>
    </lineage>
</organism>
<feature type="transmembrane region" description="Helical" evidence="1">
    <location>
        <begin position="37"/>
        <end position="57"/>
    </location>
</feature>
<comment type="caution">
    <text evidence="3">The sequence shown here is derived from an EMBL/GenBank/DDBJ whole genome shotgun (WGS) entry which is preliminary data.</text>
</comment>
<dbReference type="Pfam" id="PF05232">
    <property type="entry name" value="BTP"/>
    <property type="match status" value="2"/>
</dbReference>
<feature type="domain" description="Chlorhexidine efflux transporter" evidence="2">
    <location>
        <begin position="72"/>
        <end position="134"/>
    </location>
</feature>
<proteinExistence type="predicted"/>
<dbReference type="EMBL" id="CAMXCH010000001">
    <property type="protein sequence ID" value="CAI3933962.1"/>
    <property type="molecule type" value="Genomic_DNA"/>
</dbReference>
<evidence type="ECO:0000256" key="1">
    <source>
        <dbReference type="SAM" id="Phobius"/>
    </source>
</evidence>
<feature type="transmembrane region" description="Helical" evidence="1">
    <location>
        <begin position="12"/>
        <end position="31"/>
    </location>
</feature>
<keyword evidence="4" id="KW-1185">Reference proteome</keyword>
<reference evidence="3" key="1">
    <citation type="submission" date="2022-10" db="EMBL/GenBank/DDBJ databases">
        <authorList>
            <person name="Botero Cardona J."/>
        </authorList>
    </citation>
    <scope>NUCLEOTIDE SEQUENCE</scope>
    <source>
        <strain evidence="3">R-83534</strain>
    </source>
</reference>
<evidence type="ECO:0000259" key="2">
    <source>
        <dbReference type="Pfam" id="PF05232"/>
    </source>
</evidence>